<reference evidence="1" key="3">
    <citation type="submission" date="2022-01" db="UniProtKB">
        <authorList>
            <consortium name="EnsemblPlants"/>
        </authorList>
    </citation>
    <scope>IDENTIFICATION</scope>
    <source>
        <strain evidence="1">subsp. vulgare</strain>
    </source>
</reference>
<reference evidence="2" key="1">
    <citation type="journal article" date="2012" name="Nature">
        <title>A physical, genetic and functional sequence assembly of the barley genome.</title>
        <authorList>
            <consortium name="The International Barley Genome Sequencing Consortium"/>
            <person name="Mayer K.F."/>
            <person name="Waugh R."/>
            <person name="Brown J.W."/>
            <person name="Schulman A."/>
            <person name="Langridge P."/>
            <person name="Platzer M."/>
            <person name="Fincher G.B."/>
            <person name="Muehlbauer G.J."/>
            <person name="Sato K."/>
            <person name="Close T.J."/>
            <person name="Wise R.P."/>
            <person name="Stein N."/>
        </authorList>
    </citation>
    <scope>NUCLEOTIDE SEQUENCE [LARGE SCALE GENOMIC DNA]</scope>
    <source>
        <strain evidence="2">cv. Morex</strain>
    </source>
</reference>
<keyword evidence="2" id="KW-1185">Reference proteome</keyword>
<protein>
    <submittedName>
        <fullName evidence="1">Uncharacterized protein</fullName>
    </submittedName>
</protein>
<sequence length="91" mass="10314">MLIMVKLNTEETVERRHWHMDDGVNCRIFHAQENIGIIYSSSASSATKFGIICKLTGVIQMIWQLLSPMPKAPSSTFFSLRWCSLHVGIFG</sequence>
<evidence type="ECO:0000313" key="2">
    <source>
        <dbReference type="Proteomes" id="UP000011116"/>
    </source>
</evidence>
<dbReference type="Gramene" id="HORVU.MOREX.r2.2HG0170400.1">
    <property type="protein sequence ID" value="HORVU.MOREX.r2.2HG0170400.1.CDS.1"/>
    <property type="gene ID" value="HORVU.MOREX.r2.2HG0170400"/>
</dbReference>
<accession>A0A8I6X814</accession>
<reference evidence="1" key="2">
    <citation type="submission" date="2020-10" db="EMBL/GenBank/DDBJ databases">
        <authorList>
            <person name="Scholz U."/>
            <person name="Mascher M."/>
            <person name="Fiebig A."/>
        </authorList>
    </citation>
    <scope>NUCLEOTIDE SEQUENCE [LARGE SCALE GENOMIC DNA]</scope>
    <source>
        <strain evidence="1">cv. Morex</strain>
    </source>
</reference>
<dbReference type="EnsemblPlants" id="HORVU.MOREX.r3.2HG0204800.1">
    <property type="protein sequence ID" value="HORVU.MOREX.r3.2HG0204800.1.CDS1"/>
    <property type="gene ID" value="HORVU.MOREX.r3.2HG0204800"/>
</dbReference>
<name>A0A8I6X814_HORVV</name>
<dbReference type="Gramene" id="HORVU.MOREX.r3.2HG0204800.1">
    <property type="protein sequence ID" value="HORVU.MOREX.r3.2HG0204800.1.CDS1"/>
    <property type="gene ID" value="HORVU.MOREX.r3.2HG0204800"/>
</dbReference>
<evidence type="ECO:0000313" key="1">
    <source>
        <dbReference type="EnsemblPlants" id="HORVU.MOREX.r3.2HG0204800.1.CDS1"/>
    </source>
</evidence>
<dbReference type="Proteomes" id="UP000011116">
    <property type="component" value="Chromosome 2H"/>
</dbReference>
<organism evidence="1 2">
    <name type="scientific">Hordeum vulgare subsp. vulgare</name>
    <name type="common">Domesticated barley</name>
    <dbReference type="NCBI Taxonomy" id="112509"/>
    <lineage>
        <taxon>Eukaryota</taxon>
        <taxon>Viridiplantae</taxon>
        <taxon>Streptophyta</taxon>
        <taxon>Embryophyta</taxon>
        <taxon>Tracheophyta</taxon>
        <taxon>Spermatophyta</taxon>
        <taxon>Magnoliopsida</taxon>
        <taxon>Liliopsida</taxon>
        <taxon>Poales</taxon>
        <taxon>Poaceae</taxon>
        <taxon>BOP clade</taxon>
        <taxon>Pooideae</taxon>
        <taxon>Triticodae</taxon>
        <taxon>Triticeae</taxon>
        <taxon>Hordeinae</taxon>
        <taxon>Hordeum</taxon>
    </lineage>
</organism>
<proteinExistence type="predicted"/>
<dbReference type="AlphaFoldDB" id="A0A8I6X814"/>